<organism evidence="2 3">
    <name type="scientific">Mycena alexandri</name>
    <dbReference type="NCBI Taxonomy" id="1745969"/>
    <lineage>
        <taxon>Eukaryota</taxon>
        <taxon>Fungi</taxon>
        <taxon>Dikarya</taxon>
        <taxon>Basidiomycota</taxon>
        <taxon>Agaricomycotina</taxon>
        <taxon>Agaricomycetes</taxon>
        <taxon>Agaricomycetidae</taxon>
        <taxon>Agaricales</taxon>
        <taxon>Marasmiineae</taxon>
        <taxon>Mycenaceae</taxon>
        <taxon>Mycena</taxon>
    </lineage>
</organism>
<dbReference type="AlphaFoldDB" id="A0AAD6X943"/>
<feature type="region of interest" description="Disordered" evidence="1">
    <location>
        <begin position="1197"/>
        <end position="1253"/>
    </location>
</feature>
<keyword evidence="3" id="KW-1185">Reference proteome</keyword>
<feature type="compositionally biased region" description="Basic residues" evidence="1">
    <location>
        <begin position="1129"/>
        <end position="1144"/>
    </location>
</feature>
<name>A0AAD6X943_9AGAR</name>
<evidence type="ECO:0000256" key="1">
    <source>
        <dbReference type="SAM" id="MobiDB-lite"/>
    </source>
</evidence>
<accession>A0AAD6X943</accession>
<evidence type="ECO:0000313" key="3">
    <source>
        <dbReference type="Proteomes" id="UP001218188"/>
    </source>
</evidence>
<evidence type="ECO:0008006" key="4">
    <source>
        <dbReference type="Google" id="ProtNLM"/>
    </source>
</evidence>
<proteinExistence type="predicted"/>
<dbReference type="EMBL" id="JARJCM010000042">
    <property type="protein sequence ID" value="KAJ7036669.1"/>
    <property type="molecule type" value="Genomic_DNA"/>
</dbReference>
<dbReference type="Proteomes" id="UP001218188">
    <property type="component" value="Unassembled WGS sequence"/>
</dbReference>
<evidence type="ECO:0000313" key="2">
    <source>
        <dbReference type="EMBL" id="KAJ7036669.1"/>
    </source>
</evidence>
<feature type="compositionally biased region" description="Acidic residues" evidence="1">
    <location>
        <begin position="1218"/>
        <end position="1253"/>
    </location>
</feature>
<dbReference type="PANTHER" id="PTHR31912">
    <property type="entry name" value="IP13529P"/>
    <property type="match status" value="1"/>
</dbReference>
<gene>
    <name evidence="2" type="ORF">C8F04DRAFT_1257891</name>
</gene>
<dbReference type="PANTHER" id="PTHR31912:SF34">
    <property type="entry name" value="NOTOCHORD-RELATED PROTEIN"/>
    <property type="match status" value="1"/>
</dbReference>
<feature type="compositionally biased region" description="Pro residues" evidence="1">
    <location>
        <begin position="1172"/>
        <end position="1184"/>
    </location>
</feature>
<comment type="caution">
    <text evidence="2">The sequence shown here is derived from an EMBL/GenBank/DDBJ whole genome shotgun (WGS) entry which is preliminary data.</text>
</comment>
<reference evidence="2" key="1">
    <citation type="submission" date="2023-03" db="EMBL/GenBank/DDBJ databases">
        <title>Massive genome expansion in bonnet fungi (Mycena s.s.) driven by repeated elements and novel gene families across ecological guilds.</title>
        <authorList>
            <consortium name="Lawrence Berkeley National Laboratory"/>
            <person name="Harder C.B."/>
            <person name="Miyauchi S."/>
            <person name="Viragh M."/>
            <person name="Kuo A."/>
            <person name="Thoen E."/>
            <person name="Andreopoulos B."/>
            <person name="Lu D."/>
            <person name="Skrede I."/>
            <person name="Drula E."/>
            <person name="Henrissat B."/>
            <person name="Morin E."/>
            <person name="Kohler A."/>
            <person name="Barry K."/>
            <person name="LaButti K."/>
            <person name="Morin E."/>
            <person name="Salamov A."/>
            <person name="Lipzen A."/>
            <person name="Mereny Z."/>
            <person name="Hegedus B."/>
            <person name="Baldrian P."/>
            <person name="Stursova M."/>
            <person name="Weitz H."/>
            <person name="Taylor A."/>
            <person name="Grigoriev I.V."/>
            <person name="Nagy L.G."/>
            <person name="Martin F."/>
            <person name="Kauserud H."/>
        </authorList>
    </citation>
    <scope>NUCLEOTIDE SEQUENCE</scope>
    <source>
        <strain evidence="2">CBHHK200</strain>
    </source>
</reference>
<protein>
    <recommendedName>
        <fullName evidence="4">Transposase</fullName>
    </recommendedName>
</protein>
<feature type="region of interest" description="Disordered" evidence="1">
    <location>
        <begin position="1127"/>
        <end position="1184"/>
    </location>
</feature>
<sequence>MPPKAKFSESDFIAVEGSKVQCRACGASSKPIAVGSIAKHLQTNAHLQSLEIAEDAARARRQLELERERESQAAAAATDYILDPIAPSVIIGTSSASLARSEEEAEMWNDYAANGANFTAGDDVEDPRMRHEQLGKKADSLGVWNPEAVARNLGLGSSDVAKDILAEDEEDDFLSEILRNAGIDEPDVAEIQAGDTASSPDPHSKFFPYPNETVFLLDVADNLPRLRISGSLMRVFLWMLKQGGCKDVPSYDRLRRIQKSIRAQCGIPPIPCKSVQGNVFFMNDPAAIIAQDWSNPLTRKQIHVYPEIPKDGIIREIWHAQKWRANMNLDVLSPMYDAGSSHYYVNEVARLKSGIFVVPIRWVVFEDKVHADQQATIVETETTLISSDEFQDNFLDLEHTGEIPSWSETTIQARHSTRMPNPKRAIAGGDPLYCSMVDYFSDDVSGNRTKSWNKHWNAYLTHRNLPRQLLQQEFHVHFISTSPKASVTEQFKEFKARVEATHTEPVKVREEDGTTTRICLHVNSGPSDNPMQSEISGHIGGKGNHYCRKCEAGGTGKEKATNEGYHALFEPGKPRTKEGIMAELQKQVKLACSGVAQRIKESQTETGVKDMYTQYWIDQLICRFKDAKKDNPTRSNADIERELIEWTQASSDQIYSFDPTRDTPVEILHTILLGIVKYIWHISHTTWSEENKKIYALRLQSTNTDGLTIHAIRSNYILQYAGSLIGRQLKTIVQTNIFHVHGIVTDEKFKGWRATGELAALLWVPEIRNLPQYRADLKVAVANVLDIFATIDPSKIITKIKYHLLVHIEDDAVEIGPLIGAMTEIFECFNAIFRYCSILSNHLTPSRDIAVQLGDQEGLKQRLTGGWWQNKAGDWQRAGSGVRHFMVKHPMLQRLLGWSDPQSLVHGDVKMLPLPRGQKERASFKLQDTTASHAVNFGLHSRDSHWIKCRRVVSESLDECFIDSWVFAVSSTDPNSTIVGRISDILMGTIDPVVLVVLEVFQVLSVRDDRMGMPVLVRRDSETIFSILPAKNIRFNINVQHDCHSAKCEATGIRLQKQERVESDQIENYIEHNPLDRYFINSHAFHNAHLLRATLARDLIAPIPLFEDRQQTHFDLATTLRATLETRREKRKAVAALKPKKRKAAGQDSDNRPSKRRKTAASIGPAVTAAPMPVPTPAPVPAPTPAAAAAVASVVSTRPKRTIVPTPKALAAQHASDANEDEQEDDSEDEDDEFLGGVSDDELYDGSDDDYSD</sequence>